<dbReference type="InterPro" id="IPR016181">
    <property type="entry name" value="Acyl_CoA_acyltransferase"/>
</dbReference>
<dbReference type="PROSITE" id="PS51186">
    <property type="entry name" value="GNAT"/>
    <property type="match status" value="1"/>
</dbReference>
<dbReference type="EMBL" id="CP138580">
    <property type="protein sequence ID" value="WPG97237.1"/>
    <property type="molecule type" value="Genomic_DNA"/>
</dbReference>
<keyword evidence="1" id="KW-0808">Transferase</keyword>
<protein>
    <submittedName>
        <fullName evidence="4">N-acetyltransferase 5</fullName>
    </submittedName>
</protein>
<evidence type="ECO:0000259" key="3">
    <source>
        <dbReference type="PROSITE" id="PS51186"/>
    </source>
</evidence>
<accession>A0AAQ3R8W0</accession>
<dbReference type="InterPro" id="IPR051646">
    <property type="entry name" value="NatB_acetyltransferase_subunit"/>
</dbReference>
<dbReference type="Pfam" id="PF00583">
    <property type="entry name" value="Acetyltransf_1"/>
    <property type="match status" value="1"/>
</dbReference>
<dbReference type="Proteomes" id="UP001303373">
    <property type="component" value="Chromosome 1"/>
</dbReference>
<feature type="domain" description="N-acetyltransferase" evidence="3">
    <location>
        <begin position="27"/>
        <end position="197"/>
    </location>
</feature>
<dbReference type="GO" id="GO:0004596">
    <property type="term" value="F:protein-N-terminal amino-acid acetyltransferase activity"/>
    <property type="evidence" value="ECO:0007669"/>
    <property type="project" value="TreeGrafter"/>
</dbReference>
<keyword evidence="2" id="KW-0012">Acyltransferase</keyword>
<keyword evidence="5" id="KW-1185">Reference proteome</keyword>
<evidence type="ECO:0000256" key="2">
    <source>
        <dbReference type="ARBA" id="ARBA00023315"/>
    </source>
</evidence>
<dbReference type="PANTHER" id="PTHR45910">
    <property type="entry name" value="N-ALPHA-ACETYLTRANSFERASE 20"/>
    <property type="match status" value="1"/>
</dbReference>
<organism evidence="4 5">
    <name type="scientific">Acrodontium crateriforme</name>
    <dbReference type="NCBI Taxonomy" id="150365"/>
    <lineage>
        <taxon>Eukaryota</taxon>
        <taxon>Fungi</taxon>
        <taxon>Dikarya</taxon>
        <taxon>Ascomycota</taxon>
        <taxon>Pezizomycotina</taxon>
        <taxon>Dothideomycetes</taxon>
        <taxon>Dothideomycetidae</taxon>
        <taxon>Mycosphaerellales</taxon>
        <taxon>Teratosphaeriaceae</taxon>
        <taxon>Acrodontium</taxon>
    </lineage>
</organism>
<dbReference type="Gene3D" id="3.40.630.30">
    <property type="match status" value="1"/>
</dbReference>
<name>A0AAQ3R8W0_9PEZI</name>
<evidence type="ECO:0000313" key="4">
    <source>
        <dbReference type="EMBL" id="WPG97237.1"/>
    </source>
</evidence>
<dbReference type="PANTHER" id="PTHR45910:SF1">
    <property type="entry name" value="N-ALPHA-ACETYLTRANSFERASE 20"/>
    <property type="match status" value="1"/>
</dbReference>
<dbReference type="CDD" id="cd04301">
    <property type="entry name" value="NAT_SF"/>
    <property type="match status" value="1"/>
</dbReference>
<dbReference type="AlphaFoldDB" id="A0AAQ3R8W0"/>
<dbReference type="SUPFAM" id="SSF55729">
    <property type="entry name" value="Acyl-CoA N-acyltransferases (Nat)"/>
    <property type="match status" value="1"/>
</dbReference>
<reference evidence="4 5" key="1">
    <citation type="submission" date="2023-11" db="EMBL/GenBank/DDBJ databases">
        <title>An acidophilic fungus is an integral part of prey digestion in a carnivorous sundew plant.</title>
        <authorList>
            <person name="Tsai I.J."/>
        </authorList>
    </citation>
    <scope>NUCLEOTIDE SEQUENCE [LARGE SCALE GENOMIC DNA]</scope>
    <source>
        <strain evidence="4">169a</strain>
    </source>
</reference>
<gene>
    <name evidence="4" type="ORF">R9X50_00000900</name>
</gene>
<evidence type="ECO:0000313" key="5">
    <source>
        <dbReference type="Proteomes" id="UP001303373"/>
    </source>
</evidence>
<proteinExistence type="predicted"/>
<evidence type="ECO:0000256" key="1">
    <source>
        <dbReference type="ARBA" id="ARBA00022679"/>
    </source>
</evidence>
<dbReference type="GO" id="GO:0031416">
    <property type="term" value="C:NatB complex"/>
    <property type="evidence" value="ECO:0007669"/>
    <property type="project" value="TreeGrafter"/>
</dbReference>
<dbReference type="InterPro" id="IPR000182">
    <property type="entry name" value="GNAT_dom"/>
</dbReference>
<sequence>MRNLPPRTCSFIMKESHSQHHNTCKMATLRPMSPTDLLKFNPCNLDHLTETYNISFYLEYFTKWPQLCKVIEGENGQVEAYILGKVEASPYPAPVEPYDPGLKIYQKKFPNYLPWHAHITALTVAPVARRRGYATMLSEALEKVGDEQNAWFVDLFVRVDNTAAIVLYKKMGYSVYRRISDYYNDGSDAFDMRKPLRRDKQRKTVRANGENIKVSPDEVW</sequence>